<keyword evidence="3" id="KW-1185">Reference proteome</keyword>
<feature type="compositionally biased region" description="Polar residues" evidence="1">
    <location>
        <begin position="1"/>
        <end position="21"/>
    </location>
</feature>
<dbReference type="EMBL" id="JARKIE010000210">
    <property type="protein sequence ID" value="KAJ7666349.1"/>
    <property type="molecule type" value="Genomic_DNA"/>
</dbReference>
<feature type="compositionally biased region" description="Acidic residues" evidence="1">
    <location>
        <begin position="117"/>
        <end position="128"/>
    </location>
</feature>
<reference evidence="2" key="1">
    <citation type="submission" date="2023-03" db="EMBL/GenBank/DDBJ databases">
        <title>Massive genome expansion in bonnet fungi (Mycena s.s.) driven by repeated elements and novel gene families across ecological guilds.</title>
        <authorList>
            <consortium name="Lawrence Berkeley National Laboratory"/>
            <person name="Harder C.B."/>
            <person name="Miyauchi S."/>
            <person name="Viragh M."/>
            <person name="Kuo A."/>
            <person name="Thoen E."/>
            <person name="Andreopoulos B."/>
            <person name="Lu D."/>
            <person name="Skrede I."/>
            <person name="Drula E."/>
            <person name="Henrissat B."/>
            <person name="Morin E."/>
            <person name="Kohler A."/>
            <person name="Barry K."/>
            <person name="LaButti K."/>
            <person name="Morin E."/>
            <person name="Salamov A."/>
            <person name="Lipzen A."/>
            <person name="Mereny Z."/>
            <person name="Hegedus B."/>
            <person name="Baldrian P."/>
            <person name="Stursova M."/>
            <person name="Weitz H."/>
            <person name="Taylor A."/>
            <person name="Grigoriev I.V."/>
            <person name="Nagy L.G."/>
            <person name="Martin F."/>
            <person name="Kauserud H."/>
        </authorList>
    </citation>
    <scope>NUCLEOTIDE SEQUENCE</scope>
    <source>
        <strain evidence="2">CBHHK067</strain>
    </source>
</reference>
<evidence type="ECO:0000313" key="3">
    <source>
        <dbReference type="Proteomes" id="UP001221757"/>
    </source>
</evidence>
<feature type="region of interest" description="Disordered" evidence="1">
    <location>
        <begin position="1"/>
        <end position="22"/>
    </location>
</feature>
<comment type="caution">
    <text evidence="2">The sequence shown here is derived from an EMBL/GenBank/DDBJ whole genome shotgun (WGS) entry which is preliminary data.</text>
</comment>
<dbReference type="AlphaFoldDB" id="A0AAD7CW72"/>
<dbReference type="Proteomes" id="UP001221757">
    <property type="component" value="Unassembled WGS sequence"/>
</dbReference>
<organism evidence="2 3">
    <name type="scientific">Mycena rosella</name>
    <name type="common">Pink bonnet</name>
    <name type="synonym">Agaricus rosellus</name>
    <dbReference type="NCBI Taxonomy" id="1033263"/>
    <lineage>
        <taxon>Eukaryota</taxon>
        <taxon>Fungi</taxon>
        <taxon>Dikarya</taxon>
        <taxon>Basidiomycota</taxon>
        <taxon>Agaricomycotina</taxon>
        <taxon>Agaricomycetes</taxon>
        <taxon>Agaricomycetidae</taxon>
        <taxon>Agaricales</taxon>
        <taxon>Marasmiineae</taxon>
        <taxon>Mycenaceae</taxon>
        <taxon>Mycena</taxon>
    </lineage>
</organism>
<name>A0AAD7CW72_MYCRO</name>
<gene>
    <name evidence="2" type="ORF">B0H17DRAFT_1143130</name>
</gene>
<protein>
    <submittedName>
        <fullName evidence="2">Uncharacterized protein</fullName>
    </submittedName>
</protein>
<sequence length="237" mass="24891">MSAQSEVATATLSRNSPSPVSSGIKIVINTQGPGSFTFNINISGSSAQATSIIVNSLGTEPEPVRLSRSNSRTVGVPETPPGSPTSDKDHGKSQTVEAPVTPRAVLMSPHSSQSEGPDTDSDTGDEDTWEYHNAEPVAKFSLHCQLVSPSLKRKYRNMPGDGSFRTTGLSRSNILFSAPLSESSPFGIISSGSSGICPALFFFFAAIVKQPMEVGAGPKQEGPSAVKPLIVSVTDRR</sequence>
<accession>A0AAD7CW72</accession>
<evidence type="ECO:0000313" key="2">
    <source>
        <dbReference type="EMBL" id="KAJ7666349.1"/>
    </source>
</evidence>
<feature type="region of interest" description="Disordered" evidence="1">
    <location>
        <begin position="61"/>
        <end position="128"/>
    </location>
</feature>
<evidence type="ECO:0000256" key="1">
    <source>
        <dbReference type="SAM" id="MobiDB-lite"/>
    </source>
</evidence>
<proteinExistence type="predicted"/>